<feature type="compositionally biased region" description="Polar residues" evidence="1">
    <location>
        <begin position="178"/>
        <end position="192"/>
    </location>
</feature>
<accession>A0A9Q0HFD6</accession>
<proteinExistence type="predicted"/>
<organism evidence="2 3">
    <name type="scientific">Protea cynaroides</name>
    <dbReference type="NCBI Taxonomy" id="273540"/>
    <lineage>
        <taxon>Eukaryota</taxon>
        <taxon>Viridiplantae</taxon>
        <taxon>Streptophyta</taxon>
        <taxon>Embryophyta</taxon>
        <taxon>Tracheophyta</taxon>
        <taxon>Spermatophyta</taxon>
        <taxon>Magnoliopsida</taxon>
        <taxon>Proteales</taxon>
        <taxon>Proteaceae</taxon>
        <taxon>Protea</taxon>
    </lineage>
</organism>
<keyword evidence="3" id="KW-1185">Reference proteome</keyword>
<dbReference type="AlphaFoldDB" id="A0A9Q0HFD6"/>
<feature type="compositionally biased region" description="Basic residues" evidence="1">
    <location>
        <begin position="194"/>
        <end position="204"/>
    </location>
</feature>
<gene>
    <name evidence="2" type="ORF">NE237_016649</name>
</gene>
<dbReference type="Proteomes" id="UP001141806">
    <property type="component" value="Unassembled WGS sequence"/>
</dbReference>
<evidence type="ECO:0000256" key="1">
    <source>
        <dbReference type="SAM" id="MobiDB-lite"/>
    </source>
</evidence>
<comment type="caution">
    <text evidence="2">The sequence shown here is derived from an EMBL/GenBank/DDBJ whole genome shotgun (WGS) entry which is preliminary data.</text>
</comment>
<name>A0A9Q0HFD6_9MAGN</name>
<feature type="region of interest" description="Disordered" evidence="1">
    <location>
        <begin position="177"/>
        <end position="210"/>
    </location>
</feature>
<sequence>MLGGMGHREGMEVAPGGGWAGVALIWGVPGGGVEVVLGGDGGQPEGGVPGGGVGHSKGREVAPGGGWAGVALGWGGVEPGKGEQCPIGAAVEGALLVGGGGGCQTGVRSVGILSPKGEALGGVLERSWGGHETEMETTTTCEYELYLSPISVESPGQGALLNRETRKPNARVRFAVTSKPSNSSARKLSVTTLKLRRRVSTRKPARPEAE</sequence>
<evidence type="ECO:0000313" key="2">
    <source>
        <dbReference type="EMBL" id="KAJ4964800.1"/>
    </source>
</evidence>
<protein>
    <submittedName>
        <fullName evidence="2">Uncharacterized protein</fullName>
    </submittedName>
</protein>
<dbReference type="EMBL" id="JAMYWD010000007">
    <property type="protein sequence ID" value="KAJ4964800.1"/>
    <property type="molecule type" value="Genomic_DNA"/>
</dbReference>
<reference evidence="2" key="1">
    <citation type="journal article" date="2023" name="Plant J.">
        <title>The genome of the king protea, Protea cynaroides.</title>
        <authorList>
            <person name="Chang J."/>
            <person name="Duong T.A."/>
            <person name="Schoeman C."/>
            <person name="Ma X."/>
            <person name="Roodt D."/>
            <person name="Barker N."/>
            <person name="Li Z."/>
            <person name="Van de Peer Y."/>
            <person name="Mizrachi E."/>
        </authorList>
    </citation>
    <scope>NUCLEOTIDE SEQUENCE</scope>
    <source>
        <tissue evidence="2">Young leaves</tissue>
    </source>
</reference>
<evidence type="ECO:0000313" key="3">
    <source>
        <dbReference type="Proteomes" id="UP001141806"/>
    </source>
</evidence>